<evidence type="ECO:0000313" key="4">
    <source>
        <dbReference type="Proteomes" id="UP000070054"/>
    </source>
</evidence>
<organism evidence="3 4">
    <name type="scientific">Colletotrichum nymphaeae SA-01</name>
    <dbReference type="NCBI Taxonomy" id="1460502"/>
    <lineage>
        <taxon>Eukaryota</taxon>
        <taxon>Fungi</taxon>
        <taxon>Dikarya</taxon>
        <taxon>Ascomycota</taxon>
        <taxon>Pezizomycotina</taxon>
        <taxon>Sordariomycetes</taxon>
        <taxon>Hypocreomycetidae</taxon>
        <taxon>Glomerellales</taxon>
        <taxon>Glomerellaceae</taxon>
        <taxon>Colletotrichum</taxon>
        <taxon>Colletotrichum acutatum species complex</taxon>
    </lineage>
</organism>
<feature type="compositionally biased region" description="Basic and acidic residues" evidence="1">
    <location>
        <begin position="282"/>
        <end position="295"/>
    </location>
</feature>
<feature type="region of interest" description="Disordered" evidence="1">
    <location>
        <begin position="261"/>
        <end position="328"/>
    </location>
</feature>
<feature type="domain" description="DUF7587" evidence="2">
    <location>
        <begin position="125"/>
        <end position="229"/>
    </location>
</feature>
<gene>
    <name evidence="3" type="ORF">CNYM01_08277</name>
</gene>
<feature type="compositionally biased region" description="Basic and acidic residues" evidence="1">
    <location>
        <begin position="264"/>
        <end position="273"/>
    </location>
</feature>
<dbReference type="EMBL" id="JEMN01001072">
    <property type="protein sequence ID" value="KXH49416.1"/>
    <property type="molecule type" value="Genomic_DNA"/>
</dbReference>
<reference evidence="3 4" key="1">
    <citation type="submission" date="2014-02" db="EMBL/GenBank/DDBJ databases">
        <title>The genome sequence of Colletotrichum nymphaeae SA-01.</title>
        <authorList>
            <person name="Baroncelli R."/>
            <person name="Thon M.R."/>
        </authorList>
    </citation>
    <scope>NUCLEOTIDE SEQUENCE [LARGE SCALE GENOMIC DNA]</scope>
    <source>
        <strain evidence="3 4">SA-01</strain>
    </source>
</reference>
<evidence type="ECO:0000256" key="1">
    <source>
        <dbReference type="SAM" id="MobiDB-lite"/>
    </source>
</evidence>
<dbReference type="Proteomes" id="UP000070054">
    <property type="component" value="Unassembled WGS sequence"/>
</dbReference>
<dbReference type="AlphaFoldDB" id="A0A135TMJ3"/>
<keyword evidence="4" id="KW-1185">Reference proteome</keyword>
<evidence type="ECO:0000259" key="2">
    <source>
        <dbReference type="Pfam" id="PF24494"/>
    </source>
</evidence>
<name>A0A135TMJ3_9PEZI</name>
<accession>A0A135TMJ3</accession>
<dbReference type="InterPro" id="IPR056009">
    <property type="entry name" value="DUF7587"/>
</dbReference>
<evidence type="ECO:0000313" key="3">
    <source>
        <dbReference type="EMBL" id="KXH49416.1"/>
    </source>
</evidence>
<proteinExistence type="predicted"/>
<comment type="caution">
    <text evidence="3">The sequence shown here is derived from an EMBL/GenBank/DDBJ whole genome shotgun (WGS) entry which is preliminary data.</text>
</comment>
<sequence length="328" mass="37732">MDYVPGKEIVVARYERTIEKIAENGSSEVKAWLTKNTTNNVPWVLRALPEYVQVLKNQFPGVLDVMKHSRNSGCVNGTALLSIEQKVSTVDAEKRPKYLYRTIHGDQPYGGIKARLGRGTDPIFLHIHLRKHLRWRCRELSPFLSATDSKEKAIRIATLYDLRGLQNITILRFKTTGSAWDHGVQRLWDPKLLLRDLNLYGDLMPWLDNEFLVEHSIPESSITERWDWGSESQRNEVDPGGRYEEIAKFYYRGKHNMAIKRKEKRDAVKKEAENLASRKRKVSEEGGETGKDRNTGNDNEDGSEPEQKKRKYGKRVNVGPKMRRDGGA</sequence>
<protein>
    <recommendedName>
        <fullName evidence="2">DUF7587 domain-containing protein</fullName>
    </recommendedName>
</protein>
<dbReference type="Pfam" id="PF24494">
    <property type="entry name" value="DUF7587"/>
    <property type="match status" value="1"/>
</dbReference>
<dbReference type="OrthoDB" id="4924573at2759"/>